<dbReference type="EMBL" id="JBHTEK010000001">
    <property type="protein sequence ID" value="MFC7666738.1"/>
    <property type="molecule type" value="Genomic_DNA"/>
</dbReference>
<evidence type="ECO:0000313" key="4">
    <source>
        <dbReference type="Proteomes" id="UP001596513"/>
    </source>
</evidence>
<dbReference type="PROSITE" id="PS51257">
    <property type="entry name" value="PROKAR_LIPOPROTEIN"/>
    <property type="match status" value="1"/>
</dbReference>
<evidence type="ECO:0000256" key="2">
    <source>
        <dbReference type="SAM" id="SignalP"/>
    </source>
</evidence>
<reference evidence="4" key="1">
    <citation type="journal article" date="2019" name="Int. J. Syst. Evol. Microbiol.">
        <title>The Global Catalogue of Microorganisms (GCM) 10K type strain sequencing project: providing services to taxonomists for standard genome sequencing and annotation.</title>
        <authorList>
            <consortium name="The Broad Institute Genomics Platform"/>
            <consortium name="The Broad Institute Genome Sequencing Center for Infectious Disease"/>
            <person name="Wu L."/>
            <person name="Ma J."/>
        </authorList>
    </citation>
    <scope>NUCLEOTIDE SEQUENCE [LARGE SCALE GENOMIC DNA]</scope>
    <source>
        <strain evidence="4">JCM 19635</strain>
    </source>
</reference>
<keyword evidence="4" id="KW-1185">Reference proteome</keyword>
<feature type="signal peptide" evidence="2">
    <location>
        <begin position="1"/>
        <end position="20"/>
    </location>
</feature>
<dbReference type="Proteomes" id="UP001596513">
    <property type="component" value="Unassembled WGS sequence"/>
</dbReference>
<comment type="caution">
    <text evidence="3">The sequence shown here is derived from an EMBL/GenBank/DDBJ whole genome shotgun (WGS) entry which is preliminary data.</text>
</comment>
<evidence type="ECO:0000313" key="3">
    <source>
        <dbReference type="EMBL" id="MFC7666738.1"/>
    </source>
</evidence>
<sequence length="405" mass="44201">MRRPTLFARLVGLWCLGALASCTDPYLPDAIKSPPSYLVVDGFINTQGVSTINLTRAYAIASAGAPPVETQATLYIEDEAGGRNVLQEGVKGTYTSAALVLSPAKKYRLRLRTQAGKEFASDFVAAKTTPPIDNVRWRVEKSELNILVNAHDDTNTTKYYRWETAETWEIHSPYQPNVEYVNRVMRSIRVPYPTVCWGNAASSTILINKTTALSQDVVADFRVKVLAASSERFSTRYSILVRQHALGKEEYEYWELQRKNTESIGTLFDPQPVQLSGNVHALSNTGEVVLGYVGAHSVTEKRIFIAHTELPDPAPCARAMRPAFRPTAYSCPPAGCFPAPPQEVLDAAFGQPQYLPISDFRTSKGGASSASRATASTAAPGVPPSSLASGNERPWLVSLSAQFLA</sequence>
<feature type="compositionally biased region" description="Low complexity" evidence="1">
    <location>
        <begin position="365"/>
        <end position="379"/>
    </location>
</feature>
<dbReference type="RefSeq" id="WP_380200691.1">
    <property type="nucleotide sequence ID" value="NZ_JBHTEK010000001.1"/>
</dbReference>
<name>A0ABW2U347_9BACT</name>
<evidence type="ECO:0000256" key="1">
    <source>
        <dbReference type="SAM" id="MobiDB-lite"/>
    </source>
</evidence>
<feature type="chain" id="PRO_5047186757" evidence="2">
    <location>
        <begin position="21"/>
        <end position="405"/>
    </location>
</feature>
<keyword evidence="2" id="KW-0732">Signal</keyword>
<dbReference type="InterPro" id="IPR025345">
    <property type="entry name" value="DUF4249"/>
</dbReference>
<organism evidence="3 4">
    <name type="scientific">Hymenobacter humi</name>
    <dbReference type="NCBI Taxonomy" id="1411620"/>
    <lineage>
        <taxon>Bacteria</taxon>
        <taxon>Pseudomonadati</taxon>
        <taxon>Bacteroidota</taxon>
        <taxon>Cytophagia</taxon>
        <taxon>Cytophagales</taxon>
        <taxon>Hymenobacteraceae</taxon>
        <taxon>Hymenobacter</taxon>
    </lineage>
</organism>
<accession>A0ABW2U347</accession>
<gene>
    <name evidence="3" type="ORF">ACFQT0_04375</name>
</gene>
<protein>
    <submittedName>
        <fullName evidence="3">DUF4249 domain-containing protein</fullName>
    </submittedName>
</protein>
<feature type="region of interest" description="Disordered" evidence="1">
    <location>
        <begin position="365"/>
        <end position="387"/>
    </location>
</feature>
<dbReference type="Pfam" id="PF14054">
    <property type="entry name" value="DUF4249"/>
    <property type="match status" value="1"/>
</dbReference>
<proteinExistence type="predicted"/>